<keyword evidence="8" id="KW-0539">Nucleus</keyword>
<evidence type="ECO:0000256" key="2">
    <source>
        <dbReference type="ARBA" id="ARBA00008423"/>
    </source>
</evidence>
<proteinExistence type="inferred from homology"/>
<dbReference type="PROSITE" id="PS50103">
    <property type="entry name" value="ZF_C3H1"/>
    <property type="match status" value="1"/>
</dbReference>
<feature type="region of interest" description="Disordered" evidence="10">
    <location>
        <begin position="77"/>
        <end position="260"/>
    </location>
</feature>
<gene>
    <name evidence="12" type="ORF">HOLleu_07296</name>
</gene>
<dbReference type="OrthoDB" id="5589010at2759"/>
<dbReference type="PANTHER" id="PTHR14738">
    <property type="entry name" value="ZINC FINGER CCCH DOMAIN-CONTAINING PROTEIN 14"/>
    <property type="match status" value="1"/>
</dbReference>
<feature type="compositionally biased region" description="Basic and acidic residues" evidence="10">
    <location>
        <begin position="90"/>
        <end position="99"/>
    </location>
</feature>
<sequence>MNSGKAIRQKIRDAIKAKLVELGSYVDEELPDYIMVMLANKRSEAQMTQDLDLFLNNNSSIFTAWLFELLSRIEQPPAKSEKKKKKKDKSSKSKSEKAEASSSSHQEEAGPAQPAKKTSTEPSLKQQSTQPDLPRQTSDLSAPVISILPDTNDVLDEELTKEIDADRKRLKQKKVEAKSVPSKFPREEGIRQDSSPGDSSYRQHVIQQRAVRSESDGVERIEGRTPEKTPQISTVVIRRDATASSSQHMPETEVKVKPGERHVEEVLVPVVSRKRKSPGSVLAQVIHHDIEEDSDDEGPAAGKRVASRVRAERRPTLPVNRQANTSLLKRAVSEATASTSTVLEKQAGLRTGPSRPVKVKRTMIAASSSNPQLYQPQSSVRTRGPSVIRISPSASATAGIHSRSMQREMVERDYDAQTFLTVEDNEEQPDETYQLQEAEEEEEEVDPQQEIKNFIVYKNVAVVRSGGRGTKEAELSEENIEEVIEEEDPVVSPHQEADARHIFVGEKGIIADSTQSPDHEVEKEEEEEEEEGEDAGTFLVDEAVLEETEYQEDEGIEDELSEDVPIVRANPKFIVTLEGAKRHLQLPPNPRRKIQKKKMKGFVGAEVTQVYQPTRRITTGGGTRRQYVLSPVMTEEEDRRNPLLDEDEIMAPASKPQLVRYPSVPLVEPLTISMKDSDDEEAIEAQESKDAVSNKSSERCKFWPACKNGDACPYVHPTTPCRTFPHCKFGDKCLYIHPNCKFDSMCTNPACPYTHATRKQVPPVVLHMGTPSLGRPPPRQGMQTICKFHPACKNPQCSFLHPKACRFGSSCSRQGCKFFHSRVAIGSSLKWTKEEKHISQRPFAAVAASPAVPKMTTTTVMKPQT</sequence>
<evidence type="ECO:0000256" key="5">
    <source>
        <dbReference type="ARBA" id="ARBA00022737"/>
    </source>
</evidence>
<dbReference type="Gene3D" id="1.20.1390.10">
    <property type="entry name" value="PWI domain"/>
    <property type="match status" value="1"/>
</dbReference>
<name>A0A9Q1CFS1_HOLLE</name>
<evidence type="ECO:0000256" key="3">
    <source>
        <dbReference type="ARBA" id="ARBA00015071"/>
    </source>
</evidence>
<feature type="compositionally biased region" description="Basic and acidic residues" evidence="10">
    <location>
        <begin position="250"/>
        <end position="260"/>
    </location>
</feature>
<dbReference type="GO" id="GO:0008143">
    <property type="term" value="F:poly(A) binding"/>
    <property type="evidence" value="ECO:0007669"/>
    <property type="project" value="InterPro"/>
</dbReference>
<keyword evidence="13" id="KW-1185">Reference proteome</keyword>
<dbReference type="AlphaFoldDB" id="A0A9Q1CFS1"/>
<evidence type="ECO:0000256" key="9">
    <source>
        <dbReference type="PROSITE-ProRule" id="PRU00723"/>
    </source>
</evidence>
<accession>A0A9Q1CFS1</accession>
<feature type="compositionally biased region" description="Basic and acidic residues" evidence="10">
    <location>
        <begin position="211"/>
        <end position="227"/>
    </location>
</feature>
<feature type="compositionally biased region" description="Polar residues" evidence="10">
    <location>
        <begin position="192"/>
        <end position="206"/>
    </location>
</feature>
<dbReference type="FunFam" id="4.10.1000.30:FF:000001">
    <property type="entry name" value="Zinc finger CCCH domain-containing protein 14"/>
    <property type="match status" value="1"/>
</dbReference>
<evidence type="ECO:0000256" key="1">
    <source>
        <dbReference type="ARBA" id="ARBA00004123"/>
    </source>
</evidence>
<dbReference type="InterPro" id="IPR000571">
    <property type="entry name" value="Znf_CCCH"/>
</dbReference>
<feature type="region of interest" description="Disordered" evidence="10">
    <location>
        <begin position="425"/>
        <end position="447"/>
    </location>
</feature>
<keyword evidence="6 9" id="KW-0863">Zinc-finger</keyword>
<dbReference type="EMBL" id="JAIZAY010000003">
    <property type="protein sequence ID" value="KAJ8044522.1"/>
    <property type="molecule type" value="Genomic_DNA"/>
</dbReference>
<feature type="compositionally biased region" description="Basic and acidic residues" evidence="10">
    <location>
        <begin position="158"/>
        <end position="177"/>
    </location>
</feature>
<comment type="caution">
    <text evidence="12">The sequence shown here is derived from an EMBL/GenBank/DDBJ whole genome shotgun (WGS) entry which is preliminary data.</text>
</comment>
<dbReference type="PANTHER" id="PTHR14738:SF29">
    <property type="entry name" value="ZINC FINGER CCCH DOMAIN-CONTAINING PROTEIN 14"/>
    <property type="match status" value="1"/>
</dbReference>
<keyword evidence="7 9" id="KW-0862">Zinc</keyword>
<evidence type="ECO:0000256" key="6">
    <source>
        <dbReference type="ARBA" id="ARBA00022771"/>
    </source>
</evidence>
<protein>
    <recommendedName>
        <fullName evidence="3">Zinc finger CCCH domain-containing protein 14</fullName>
    </recommendedName>
</protein>
<feature type="domain" description="C3H1-type" evidence="11">
    <location>
        <begin position="694"/>
        <end position="719"/>
    </location>
</feature>
<feature type="region of interest" description="Disordered" evidence="10">
    <location>
        <begin position="289"/>
        <end position="323"/>
    </location>
</feature>
<evidence type="ECO:0000256" key="10">
    <source>
        <dbReference type="SAM" id="MobiDB-lite"/>
    </source>
</evidence>
<evidence type="ECO:0000313" key="13">
    <source>
        <dbReference type="Proteomes" id="UP001152320"/>
    </source>
</evidence>
<evidence type="ECO:0000313" key="12">
    <source>
        <dbReference type="EMBL" id="KAJ8044522.1"/>
    </source>
</evidence>
<dbReference type="InterPro" id="IPR040366">
    <property type="entry name" value="Nab2/ZC3H14"/>
</dbReference>
<keyword evidence="5" id="KW-0677">Repeat</keyword>
<reference evidence="12" key="1">
    <citation type="submission" date="2021-10" db="EMBL/GenBank/DDBJ databases">
        <title>Tropical sea cucumber genome reveals ecological adaptation and Cuvierian tubules defense mechanism.</title>
        <authorList>
            <person name="Chen T."/>
        </authorList>
    </citation>
    <scope>NUCLEOTIDE SEQUENCE</scope>
    <source>
        <strain evidence="12">Nanhai2018</strain>
        <tissue evidence="12">Muscle</tissue>
    </source>
</reference>
<feature type="zinc finger region" description="C3H1-type" evidence="9">
    <location>
        <begin position="694"/>
        <end position="719"/>
    </location>
</feature>
<comment type="similarity">
    <text evidence="2">Belongs to the ZC3H14 family.</text>
</comment>
<feature type="compositionally biased region" description="Polar residues" evidence="10">
    <location>
        <begin position="116"/>
        <end position="140"/>
    </location>
</feature>
<keyword evidence="4 9" id="KW-0479">Metal-binding</keyword>
<comment type="subcellular location">
    <subcellularLocation>
        <location evidence="1">Nucleus</location>
    </subcellularLocation>
</comment>
<dbReference type="GO" id="GO:0005737">
    <property type="term" value="C:cytoplasm"/>
    <property type="evidence" value="ECO:0007669"/>
    <property type="project" value="TreeGrafter"/>
</dbReference>
<dbReference type="GO" id="GO:0005634">
    <property type="term" value="C:nucleus"/>
    <property type="evidence" value="ECO:0007669"/>
    <property type="project" value="UniProtKB-SubCell"/>
</dbReference>
<dbReference type="SMART" id="SM00356">
    <property type="entry name" value="ZnF_C3H1"/>
    <property type="match status" value="3"/>
</dbReference>
<evidence type="ECO:0000256" key="7">
    <source>
        <dbReference type="ARBA" id="ARBA00022833"/>
    </source>
</evidence>
<feature type="compositionally biased region" description="Acidic residues" evidence="10">
    <location>
        <begin position="523"/>
        <end position="534"/>
    </location>
</feature>
<organism evidence="12 13">
    <name type="scientific">Holothuria leucospilota</name>
    <name type="common">Black long sea cucumber</name>
    <name type="synonym">Mertensiothuria leucospilota</name>
    <dbReference type="NCBI Taxonomy" id="206669"/>
    <lineage>
        <taxon>Eukaryota</taxon>
        <taxon>Metazoa</taxon>
        <taxon>Echinodermata</taxon>
        <taxon>Eleutherozoa</taxon>
        <taxon>Echinozoa</taxon>
        <taxon>Holothuroidea</taxon>
        <taxon>Aspidochirotacea</taxon>
        <taxon>Aspidochirotida</taxon>
        <taxon>Holothuriidae</taxon>
        <taxon>Holothuria</taxon>
    </lineage>
</organism>
<dbReference type="GO" id="GO:0043488">
    <property type="term" value="P:regulation of mRNA stability"/>
    <property type="evidence" value="ECO:0007669"/>
    <property type="project" value="InterPro"/>
</dbReference>
<evidence type="ECO:0000256" key="8">
    <source>
        <dbReference type="ARBA" id="ARBA00023242"/>
    </source>
</evidence>
<dbReference type="Gene3D" id="4.10.1000.30">
    <property type="match status" value="2"/>
</dbReference>
<feature type="region of interest" description="Disordered" evidence="10">
    <location>
        <begin position="511"/>
        <end position="535"/>
    </location>
</feature>
<dbReference type="Pfam" id="PF14608">
    <property type="entry name" value="zf-CCCH_2"/>
    <property type="match status" value="5"/>
</dbReference>
<feature type="compositionally biased region" description="Acidic residues" evidence="10">
    <location>
        <begin position="437"/>
        <end position="447"/>
    </location>
</feature>
<evidence type="ECO:0000259" key="11">
    <source>
        <dbReference type="PROSITE" id="PS50103"/>
    </source>
</evidence>
<evidence type="ECO:0000256" key="4">
    <source>
        <dbReference type="ARBA" id="ARBA00022723"/>
    </source>
</evidence>
<dbReference type="GO" id="GO:0008270">
    <property type="term" value="F:zinc ion binding"/>
    <property type="evidence" value="ECO:0007669"/>
    <property type="project" value="UniProtKB-KW"/>
</dbReference>
<dbReference type="Proteomes" id="UP001152320">
    <property type="component" value="Chromosome 3"/>
</dbReference>